<protein>
    <submittedName>
        <fullName evidence="4">Uncharacterized protein</fullName>
    </submittedName>
</protein>
<feature type="transmembrane region" description="Helical" evidence="2">
    <location>
        <begin position="234"/>
        <end position="258"/>
    </location>
</feature>
<comment type="caution">
    <text evidence="4">The sequence shown here is derived from an EMBL/GenBank/DDBJ whole genome shotgun (WGS) entry which is preliminary data.</text>
</comment>
<feature type="region of interest" description="Disordered" evidence="1">
    <location>
        <begin position="558"/>
        <end position="588"/>
    </location>
</feature>
<dbReference type="VEuPathDB" id="TriTrypDB:TM35_000302060"/>
<keyword evidence="5" id="KW-1185">Reference proteome</keyword>
<evidence type="ECO:0000313" key="4">
    <source>
        <dbReference type="EMBL" id="ORC86166.1"/>
    </source>
</evidence>
<evidence type="ECO:0000256" key="2">
    <source>
        <dbReference type="SAM" id="Phobius"/>
    </source>
</evidence>
<reference evidence="4 5" key="1">
    <citation type="submission" date="2017-03" db="EMBL/GenBank/DDBJ databases">
        <title>An alternative strategy for trypanosome survival in the mammalian bloodstream revealed through genome and transcriptome analysis of the ubiquitous bovine parasite Trypanosoma (Megatrypanum) theileri.</title>
        <authorList>
            <person name="Kelly S."/>
            <person name="Ivens A."/>
            <person name="Mott A."/>
            <person name="O'Neill E."/>
            <person name="Emms D."/>
            <person name="Macleod O."/>
            <person name="Voorheis P."/>
            <person name="Matthews J."/>
            <person name="Matthews K."/>
            <person name="Carrington M."/>
        </authorList>
    </citation>
    <scope>NUCLEOTIDE SEQUENCE [LARGE SCALE GENOMIC DNA]</scope>
    <source>
        <strain evidence="4">Edinburgh</strain>
    </source>
</reference>
<keyword evidence="2" id="KW-0472">Membrane</keyword>
<feature type="transmembrane region" description="Helical" evidence="2">
    <location>
        <begin position="270"/>
        <end position="289"/>
    </location>
</feature>
<dbReference type="GeneID" id="39988309"/>
<feature type="transmembrane region" description="Helical" evidence="2">
    <location>
        <begin position="360"/>
        <end position="383"/>
    </location>
</feature>
<dbReference type="OrthoDB" id="271987at2759"/>
<proteinExistence type="predicted"/>
<accession>A0A1X0NN68</accession>
<evidence type="ECO:0000313" key="5">
    <source>
        <dbReference type="Proteomes" id="UP000192257"/>
    </source>
</evidence>
<feature type="transmembrane region" description="Helical" evidence="2">
    <location>
        <begin position="329"/>
        <end position="348"/>
    </location>
</feature>
<dbReference type="EMBL" id="NBCO01000030">
    <property type="protein sequence ID" value="ORC86166.1"/>
    <property type="molecule type" value="Genomic_DNA"/>
</dbReference>
<evidence type="ECO:0000256" key="1">
    <source>
        <dbReference type="SAM" id="MobiDB-lite"/>
    </source>
</evidence>
<name>A0A1X0NN68_9TRYP</name>
<dbReference type="AlphaFoldDB" id="A0A1X0NN68"/>
<keyword evidence="3" id="KW-0732">Signal</keyword>
<feature type="transmembrane region" description="Helical" evidence="2">
    <location>
        <begin position="301"/>
        <end position="323"/>
    </location>
</feature>
<feature type="signal peptide" evidence="3">
    <location>
        <begin position="1"/>
        <end position="18"/>
    </location>
</feature>
<feature type="transmembrane region" description="Helical" evidence="2">
    <location>
        <begin position="199"/>
        <end position="222"/>
    </location>
</feature>
<keyword evidence="2" id="KW-0812">Transmembrane</keyword>
<organism evidence="4 5">
    <name type="scientific">Trypanosoma theileri</name>
    <dbReference type="NCBI Taxonomy" id="67003"/>
    <lineage>
        <taxon>Eukaryota</taxon>
        <taxon>Discoba</taxon>
        <taxon>Euglenozoa</taxon>
        <taxon>Kinetoplastea</taxon>
        <taxon>Metakinetoplastina</taxon>
        <taxon>Trypanosomatida</taxon>
        <taxon>Trypanosomatidae</taxon>
        <taxon>Trypanosoma</taxon>
    </lineage>
</organism>
<evidence type="ECO:0000256" key="3">
    <source>
        <dbReference type="SAM" id="SignalP"/>
    </source>
</evidence>
<sequence>MLLFTSAVVAVDVSVGYATCGTTIPIDSQWVTAPVWSLQKVSFGKLSRYNDIIETEMLLAKIPVSDAVANVLRSEAGMILNNIIVFELNPERYVISGCSFFWDPLKAGLDGVEATTARVLAFDSHSTTQSCSNTTGVEIITSSTSKSSQFIPIGTEGGVAHSLSFSTRKIKWPVTFRVPSKCTVRMLLLLDREGSIHHWYVWIPATAYTGVTVLLVIAITVYPRDISIGITTIVFFFIFLGYVGSCVGLVVEVVAWQSAIGRMFPFPNAVTLYCCLSVFYLILLTLPLIRRPHRGILFHAILRFAVYGANCALCCGYWIAGYIVLGSLALLQFVLSNLILTVTYSYFVQILERAGVCAEYLTTAVGLLWFAPITPFAPCVLMYSDLYIIEGNSRSNPHIASIVKEAVVLYNALTSSPFLFLQNIWGIALLVTATVYHMPFAILLFVLLLFAIVHVVLSVQEYIRAHRRWSRCVDLETVERMYSSPHRHNRSSSFCCCCSRWCFLWLSLEHVMRSARHRALIEEDNTRRCLMSVTELDNRPVRVSTDVAFNSCDETVMSSGTQFPSPDHNGNEQERTEGNAYWPTSVSM</sequence>
<dbReference type="Proteomes" id="UP000192257">
    <property type="component" value="Unassembled WGS sequence"/>
</dbReference>
<dbReference type="RefSeq" id="XP_028880232.1">
    <property type="nucleotide sequence ID" value="XM_029028529.1"/>
</dbReference>
<feature type="chain" id="PRO_5013140307" evidence="3">
    <location>
        <begin position="19"/>
        <end position="588"/>
    </location>
</feature>
<feature type="transmembrane region" description="Helical" evidence="2">
    <location>
        <begin position="424"/>
        <end position="457"/>
    </location>
</feature>
<keyword evidence="2" id="KW-1133">Transmembrane helix</keyword>
<gene>
    <name evidence="4" type="ORF">TM35_000302060</name>
</gene>